<dbReference type="OrthoDB" id="747253at2759"/>
<protein>
    <recommendedName>
        <fullName evidence="2">Pentatricopeptide repeat-containing protein-mitochondrial domain-containing protein</fullName>
    </recommendedName>
</protein>
<feature type="domain" description="Pentatricopeptide repeat-containing protein-mitochondrial" evidence="2">
    <location>
        <begin position="197"/>
        <end position="330"/>
    </location>
</feature>
<feature type="non-terminal residue" evidence="3">
    <location>
        <position position="414"/>
    </location>
</feature>
<evidence type="ECO:0000256" key="1">
    <source>
        <dbReference type="ARBA" id="ARBA00022737"/>
    </source>
</evidence>
<keyword evidence="4" id="KW-1185">Reference proteome</keyword>
<evidence type="ECO:0000259" key="2">
    <source>
        <dbReference type="Pfam" id="PF23276"/>
    </source>
</evidence>
<dbReference type="PANTHER" id="PTHR47933">
    <property type="entry name" value="PENTATRICOPEPTIDE REPEAT-CONTAINING PROTEIN 1, MITOCHONDRIAL"/>
    <property type="match status" value="1"/>
</dbReference>
<keyword evidence="1" id="KW-0677">Repeat</keyword>
<name>A0A6A5YFY7_9PEZI</name>
<accession>A0A6A5YFY7</accession>
<proteinExistence type="predicted"/>
<dbReference type="Pfam" id="PF23276">
    <property type="entry name" value="TPR_24"/>
    <property type="match status" value="1"/>
</dbReference>
<dbReference type="InterPro" id="IPR051240">
    <property type="entry name" value="Mito_RNA-Proc/Resp"/>
</dbReference>
<evidence type="ECO:0000313" key="4">
    <source>
        <dbReference type="Proteomes" id="UP000799776"/>
    </source>
</evidence>
<dbReference type="EMBL" id="ML978714">
    <property type="protein sequence ID" value="KAF2089734.1"/>
    <property type="molecule type" value="Genomic_DNA"/>
</dbReference>
<dbReference type="InterPro" id="IPR057027">
    <property type="entry name" value="TPR_mt"/>
</dbReference>
<dbReference type="PANTHER" id="PTHR47933:SF11">
    <property type="entry name" value="PENTATRICOPEPTIDE REPEAT-CONTAINING PROTEIN 2"/>
    <property type="match status" value="1"/>
</dbReference>
<gene>
    <name evidence="3" type="ORF">K490DRAFT_2346</name>
</gene>
<reference evidence="3" key="1">
    <citation type="journal article" date="2020" name="Stud. Mycol.">
        <title>101 Dothideomycetes genomes: a test case for predicting lifestyles and emergence of pathogens.</title>
        <authorList>
            <person name="Haridas S."/>
            <person name="Albert R."/>
            <person name="Binder M."/>
            <person name="Bloem J."/>
            <person name="Labutti K."/>
            <person name="Salamov A."/>
            <person name="Andreopoulos B."/>
            <person name="Baker S."/>
            <person name="Barry K."/>
            <person name="Bills G."/>
            <person name="Bluhm B."/>
            <person name="Cannon C."/>
            <person name="Castanera R."/>
            <person name="Culley D."/>
            <person name="Daum C."/>
            <person name="Ezra D."/>
            <person name="Gonzalez J."/>
            <person name="Henrissat B."/>
            <person name="Kuo A."/>
            <person name="Liang C."/>
            <person name="Lipzen A."/>
            <person name="Lutzoni F."/>
            <person name="Magnuson J."/>
            <person name="Mondo S."/>
            <person name="Nolan M."/>
            <person name="Ohm R."/>
            <person name="Pangilinan J."/>
            <person name="Park H.-J."/>
            <person name="Ramirez L."/>
            <person name="Alfaro M."/>
            <person name="Sun H."/>
            <person name="Tritt A."/>
            <person name="Yoshinaga Y."/>
            <person name="Zwiers L.-H."/>
            <person name="Turgeon B."/>
            <person name="Goodwin S."/>
            <person name="Spatafora J."/>
            <person name="Crous P."/>
            <person name="Grigoriev I."/>
        </authorList>
    </citation>
    <scope>NUCLEOTIDE SEQUENCE</scope>
    <source>
        <strain evidence="3">CBS 121410</strain>
    </source>
</reference>
<dbReference type="GO" id="GO:0003729">
    <property type="term" value="F:mRNA binding"/>
    <property type="evidence" value="ECO:0007669"/>
    <property type="project" value="TreeGrafter"/>
</dbReference>
<evidence type="ECO:0000313" key="3">
    <source>
        <dbReference type="EMBL" id="KAF2089734.1"/>
    </source>
</evidence>
<dbReference type="AlphaFoldDB" id="A0A6A5YFY7"/>
<sequence length="414" mass="47180">ELVHHLVRYRREQPNLKLYAALMIINVNPEDGSAAAAARLLKEMMDEGLEPNSEICHNCLKVLAVHPDYLLRNAVLDYMRDKWFDVSDEGEEDIIAGVLRERQFEIAVDALEKMAQNSRRLPQALWTKTLFMLVDIGQIDEAMRVINFPAIYGFDQEHLNLNFWHHLLDIASSRYHLPATAFVWNRHVVPSYLNPPSGICYNVLATAARHGDSNLATDVFRVLTRRREVLSQQNYEALVDSYATNSDPEAAVSVITIMATHGTVPTTATTRSLLHWAVSQDTPDRAMDLFLIIKAKQDAGSTVPTVLMDVVIEIAFRYRNVEQAIEFYKALHVVCAAGPTTTTFNMMLKGVMLRKDLAMFLVQEMVELGVAPDELTYDRIIICCLRSERDLKSDFEDAWGYYSEMRSKGWKPRR</sequence>
<dbReference type="Gene3D" id="1.25.40.10">
    <property type="entry name" value="Tetratricopeptide repeat domain"/>
    <property type="match status" value="2"/>
</dbReference>
<feature type="non-terminal residue" evidence="3">
    <location>
        <position position="1"/>
    </location>
</feature>
<dbReference type="Proteomes" id="UP000799776">
    <property type="component" value="Unassembled WGS sequence"/>
</dbReference>
<dbReference type="InterPro" id="IPR011990">
    <property type="entry name" value="TPR-like_helical_dom_sf"/>
</dbReference>
<organism evidence="3 4">
    <name type="scientific">Saccharata proteae CBS 121410</name>
    <dbReference type="NCBI Taxonomy" id="1314787"/>
    <lineage>
        <taxon>Eukaryota</taxon>
        <taxon>Fungi</taxon>
        <taxon>Dikarya</taxon>
        <taxon>Ascomycota</taxon>
        <taxon>Pezizomycotina</taxon>
        <taxon>Dothideomycetes</taxon>
        <taxon>Dothideomycetes incertae sedis</taxon>
        <taxon>Botryosphaeriales</taxon>
        <taxon>Saccharataceae</taxon>
        <taxon>Saccharata</taxon>
    </lineage>
</organism>